<dbReference type="AlphaFoldDB" id="A0A7X3K7G4"/>
<comment type="caution">
    <text evidence="1">The sequence shown here is derived from an EMBL/GenBank/DDBJ whole genome shotgun (WGS) entry which is preliminary data.</text>
</comment>
<dbReference type="RefSeq" id="WP_082577436.1">
    <property type="nucleotide sequence ID" value="NZ_WSES01000003.1"/>
</dbReference>
<dbReference type="Pfam" id="PF05488">
    <property type="entry name" value="PAAR_motif"/>
    <property type="match status" value="1"/>
</dbReference>
<keyword evidence="2" id="KW-1185">Reference proteome</keyword>
<evidence type="ECO:0000313" key="2">
    <source>
        <dbReference type="Proteomes" id="UP000443353"/>
    </source>
</evidence>
<evidence type="ECO:0008006" key="3">
    <source>
        <dbReference type="Google" id="ProtNLM"/>
    </source>
</evidence>
<dbReference type="EMBL" id="WSES01000003">
    <property type="protein sequence ID" value="MVW60290.1"/>
    <property type="molecule type" value="Genomic_DNA"/>
</dbReference>
<proteinExistence type="predicted"/>
<dbReference type="CDD" id="cd14744">
    <property type="entry name" value="PAAR_CT_2"/>
    <property type="match status" value="1"/>
</dbReference>
<evidence type="ECO:0000313" key="1">
    <source>
        <dbReference type="EMBL" id="MVW60290.1"/>
    </source>
</evidence>
<name>A0A7X3K7G4_9BURK</name>
<accession>A0A7X3K7G4</accession>
<dbReference type="Proteomes" id="UP000443353">
    <property type="component" value="Unassembled WGS sequence"/>
</dbReference>
<dbReference type="InterPro" id="IPR008727">
    <property type="entry name" value="PAAR_motif"/>
</dbReference>
<reference evidence="1 2" key="1">
    <citation type="submission" date="2019-12" db="EMBL/GenBank/DDBJ databases">
        <authorList>
            <person name="Li C."/>
            <person name="Zhao J."/>
        </authorList>
    </citation>
    <scope>NUCLEOTIDE SEQUENCE [LARGE SCALE GENOMIC DNA]</scope>
    <source>
        <strain evidence="1 2">NEAU-DD11</strain>
    </source>
</reference>
<protein>
    <recommendedName>
        <fullName evidence="3">PAAR domain-containing protein</fullName>
    </recommendedName>
</protein>
<dbReference type="Gene3D" id="2.60.200.60">
    <property type="match status" value="1"/>
</dbReference>
<gene>
    <name evidence="1" type="ORF">GPY61_10135</name>
</gene>
<organism evidence="1 2">
    <name type="scientific">Massilia cellulosiltytica</name>
    <dbReference type="NCBI Taxonomy" id="2683234"/>
    <lineage>
        <taxon>Bacteria</taxon>
        <taxon>Pseudomonadati</taxon>
        <taxon>Pseudomonadota</taxon>
        <taxon>Betaproteobacteria</taxon>
        <taxon>Burkholderiales</taxon>
        <taxon>Oxalobacteraceae</taxon>
        <taxon>Telluria group</taxon>
        <taxon>Massilia</taxon>
    </lineage>
</organism>
<sequence length="206" mass="21298">MQESKFLQELTIGEGYGAPFVLAQSGGADAAQSVVYCLAIGFLHRRRAAAERTRALVKKAIIRIGDNTSHGGTVLEGLQFFVICGKPVAGVGHRVHCPTCSGPQVIIEGAVNATMMGIQIAVDGMKTSCGATLIASQTTDTIDVGASGGTAPLPANTGVAAAVDAPCAVAARKAGFDDHYVLVDADSGAILGPHRRRHAAHDRRNR</sequence>